<evidence type="ECO:0000313" key="3">
    <source>
        <dbReference type="EMBL" id="RXN07455.1"/>
    </source>
</evidence>
<name>A0A498LQ11_LABRO</name>
<dbReference type="SMART" id="SM01196">
    <property type="entry name" value="FERM_C"/>
    <property type="match status" value="1"/>
</dbReference>
<evidence type="ECO:0007829" key="5">
    <source>
        <dbReference type="PeptideAtlas" id="A0A498LQ11"/>
    </source>
</evidence>
<dbReference type="GO" id="GO:0005923">
    <property type="term" value="C:bicellular tight junction"/>
    <property type="evidence" value="ECO:0007669"/>
    <property type="project" value="TreeGrafter"/>
</dbReference>
<dbReference type="Proteomes" id="UP000290572">
    <property type="component" value="Unassembled WGS sequence"/>
</dbReference>
<dbReference type="InterPro" id="IPR018980">
    <property type="entry name" value="FERM_PH-like_C"/>
</dbReference>
<dbReference type="Pfam" id="PF09380">
    <property type="entry name" value="FERM_C"/>
    <property type="match status" value="1"/>
</dbReference>
<dbReference type="AlphaFoldDB" id="A0A498LQ11"/>
<evidence type="ECO:0000259" key="2">
    <source>
        <dbReference type="PROSITE" id="PS50057"/>
    </source>
</evidence>
<evidence type="ECO:0000256" key="1">
    <source>
        <dbReference type="SAM" id="MobiDB-lite"/>
    </source>
</evidence>
<keyword evidence="4" id="KW-1185">Reference proteome</keyword>
<reference evidence="3 4" key="1">
    <citation type="submission" date="2018-03" db="EMBL/GenBank/DDBJ databases">
        <title>Draft genome sequence of Rohu Carp (Labeo rohita).</title>
        <authorList>
            <person name="Das P."/>
            <person name="Kushwaha B."/>
            <person name="Joshi C.G."/>
            <person name="Kumar D."/>
            <person name="Nagpure N.S."/>
            <person name="Sahoo L."/>
            <person name="Das S.P."/>
            <person name="Bit A."/>
            <person name="Patnaik S."/>
            <person name="Meher P.K."/>
            <person name="Jayasankar P."/>
            <person name="Koringa P.G."/>
            <person name="Patel N.V."/>
            <person name="Hinsu A.T."/>
            <person name="Kumar R."/>
            <person name="Pandey M."/>
            <person name="Agarwal S."/>
            <person name="Srivastava S."/>
            <person name="Singh M."/>
            <person name="Iquebal M.A."/>
            <person name="Jaiswal S."/>
            <person name="Angadi U.B."/>
            <person name="Kumar N."/>
            <person name="Raza M."/>
            <person name="Shah T.M."/>
            <person name="Rai A."/>
            <person name="Jena J.K."/>
        </authorList>
    </citation>
    <scope>NUCLEOTIDE SEQUENCE [LARGE SCALE GENOMIC DNA]</scope>
    <source>
        <strain evidence="3">DASCIFA01</strain>
        <tissue evidence="3">Testis</tissue>
    </source>
</reference>
<gene>
    <name evidence="3" type="ORF">ROHU_032375</name>
</gene>
<organism evidence="3 4">
    <name type="scientific">Labeo rohita</name>
    <name type="common">Indian major carp</name>
    <name type="synonym">Cyprinus rohita</name>
    <dbReference type="NCBI Taxonomy" id="84645"/>
    <lineage>
        <taxon>Eukaryota</taxon>
        <taxon>Metazoa</taxon>
        <taxon>Chordata</taxon>
        <taxon>Craniata</taxon>
        <taxon>Vertebrata</taxon>
        <taxon>Euteleostomi</taxon>
        <taxon>Actinopterygii</taxon>
        <taxon>Neopterygii</taxon>
        <taxon>Teleostei</taxon>
        <taxon>Ostariophysi</taxon>
        <taxon>Cypriniformes</taxon>
        <taxon>Cyprinidae</taxon>
        <taxon>Labeoninae</taxon>
        <taxon>Labeonini</taxon>
        <taxon>Labeo</taxon>
    </lineage>
</organism>
<dbReference type="InterPro" id="IPR047176">
    <property type="entry name" value="FRMD4A/B"/>
</dbReference>
<dbReference type="GO" id="GO:0090162">
    <property type="term" value="P:establishment of epithelial cell polarity"/>
    <property type="evidence" value="ECO:0007669"/>
    <property type="project" value="InterPro"/>
</dbReference>
<dbReference type="InterPro" id="IPR000299">
    <property type="entry name" value="FERM_domain"/>
</dbReference>
<dbReference type="PROSITE" id="PS50057">
    <property type="entry name" value="FERM_3"/>
    <property type="match status" value="1"/>
</dbReference>
<feature type="region of interest" description="Disordered" evidence="1">
    <location>
        <begin position="182"/>
        <end position="210"/>
    </location>
</feature>
<dbReference type="InterPro" id="IPR041785">
    <property type="entry name" value="FRMD4A/B_FERM_C"/>
</dbReference>
<feature type="domain" description="FERM" evidence="2">
    <location>
        <begin position="1"/>
        <end position="132"/>
    </location>
</feature>
<dbReference type="PANTHER" id="PTHR46079:SF1">
    <property type="entry name" value="FERM DOMAIN-CONTAINING PROTEIN 4B"/>
    <property type="match status" value="1"/>
</dbReference>
<accession>A0A498LQ11</accession>
<dbReference type="EMBL" id="QBIY01013347">
    <property type="protein sequence ID" value="RXN07455.1"/>
    <property type="molecule type" value="Genomic_DNA"/>
</dbReference>
<evidence type="ECO:0000313" key="4">
    <source>
        <dbReference type="Proteomes" id="UP000290572"/>
    </source>
</evidence>
<protein>
    <submittedName>
        <fullName evidence="3">FERM domain-containing 4B-like isoform X1</fullName>
    </submittedName>
</protein>
<dbReference type="PANTHER" id="PTHR46079">
    <property type="entry name" value="FERM DOMAIN-CONTAINING PROTEIN 4"/>
    <property type="match status" value="1"/>
</dbReference>
<dbReference type="FunFam" id="2.30.29.30:FF:000022">
    <property type="entry name" value="Putative FERM domain-containing protein 4A"/>
    <property type="match status" value="1"/>
</dbReference>
<dbReference type="STRING" id="84645.A0A498LQ11"/>
<sequence>MPLPPYMCTIHSRAFPISHYPISNAEYPDTSHVRDKQGIPWWLGISYKGIGQYDHQDKVKPRKLFQWKQLENLYFREKKFAVEVNDPHRRTVTKRTFGQTGLVIHTWYASHSLIKTIWVMAISQHQFYLNRKQCKAKITTARSLGDIAADLTENGASKMNKLSAGVKNQLIMASNGSLVSTGGPVVKQKKGSKTAKTVKFNDNPHKKNLK</sequence>
<dbReference type="GO" id="GO:0005912">
    <property type="term" value="C:adherens junction"/>
    <property type="evidence" value="ECO:0007669"/>
    <property type="project" value="TreeGrafter"/>
</dbReference>
<proteinExistence type="evidence at protein level"/>
<dbReference type="Gene3D" id="2.30.29.30">
    <property type="entry name" value="Pleckstrin-homology domain (PH domain)/Phosphotyrosine-binding domain (PTB)"/>
    <property type="match status" value="1"/>
</dbReference>
<dbReference type="SUPFAM" id="SSF50729">
    <property type="entry name" value="PH domain-like"/>
    <property type="match status" value="1"/>
</dbReference>
<dbReference type="InterPro" id="IPR011993">
    <property type="entry name" value="PH-like_dom_sf"/>
</dbReference>
<keyword evidence="5" id="KW-1267">Proteomics identification</keyword>
<dbReference type="CDD" id="cd13191">
    <property type="entry name" value="FERM_C_FRMD4A_FRMD4B"/>
    <property type="match status" value="1"/>
</dbReference>
<comment type="caution">
    <text evidence="3">The sequence shown here is derived from an EMBL/GenBank/DDBJ whole genome shotgun (WGS) entry which is preliminary data.</text>
</comment>